<dbReference type="AlphaFoldDB" id="R7RSR2"/>
<dbReference type="HOGENOM" id="CLU_1259633_0_0_9"/>
<dbReference type="OrthoDB" id="14949at2"/>
<keyword evidence="2" id="KW-0238">DNA-binding</keyword>
<sequence>MSRVGLRIKQERIKANFSTKELAKKLGISEGFLQDVELGRRIASEDLIKRIEKVLNINLNDSLFDEVEQPIENIKEYKEPVKVNKQMEEAFSSILKKIPVCDLYLKEIYDYKYLPIKDKKVEGYNAEKVFFIIAPDDSMRGFRIAKGDKIMVYLTQEMENNAIYLVDVDGKRMIRQLKRLDANRVLLISQNNDIKTESRDIKTFKIIGRCIRVEFEL</sequence>
<dbReference type="InterPro" id="IPR036286">
    <property type="entry name" value="LexA/Signal_pep-like_sf"/>
</dbReference>
<dbReference type="eggNOG" id="COG1813">
    <property type="taxonomic scope" value="Bacteria"/>
</dbReference>
<dbReference type="PROSITE" id="PS50943">
    <property type="entry name" value="HTH_CROC1"/>
    <property type="match status" value="1"/>
</dbReference>
<dbReference type="Gene3D" id="1.10.260.40">
    <property type="entry name" value="lambda repressor-like DNA-binding domains"/>
    <property type="match status" value="1"/>
</dbReference>
<accession>R7RSR2</accession>
<keyword evidence="6" id="KW-1185">Reference proteome</keyword>
<dbReference type="PANTHER" id="PTHR40661">
    <property type="match status" value="1"/>
</dbReference>
<evidence type="ECO:0000256" key="3">
    <source>
        <dbReference type="ARBA" id="ARBA00023163"/>
    </source>
</evidence>
<dbReference type="Pfam" id="PF01381">
    <property type="entry name" value="HTH_3"/>
    <property type="match status" value="1"/>
</dbReference>
<dbReference type="EMBL" id="CAVN010000111">
    <property type="protein sequence ID" value="CDF59059.1"/>
    <property type="molecule type" value="Genomic_DNA"/>
</dbReference>
<protein>
    <submittedName>
        <fullName evidence="5">Predicted transcriptional regulator</fullName>
    </submittedName>
</protein>
<feature type="domain" description="HTH cro/C1-type" evidence="4">
    <location>
        <begin position="8"/>
        <end position="62"/>
    </location>
</feature>
<dbReference type="Pfam" id="PF00717">
    <property type="entry name" value="Peptidase_S24"/>
    <property type="match status" value="1"/>
</dbReference>
<dbReference type="Proteomes" id="UP000014923">
    <property type="component" value="Unassembled WGS sequence"/>
</dbReference>
<comment type="caution">
    <text evidence="5">The sequence shown here is derived from an EMBL/GenBank/DDBJ whole genome shotgun (WGS) entry which is preliminary data.</text>
</comment>
<reference evidence="5" key="1">
    <citation type="submission" date="2013-03" db="EMBL/GenBank/DDBJ databases">
        <title>Draft genome sequence of the hydrogen-ethanol-producing anaerobic alkalithermophilic Caloramator celere.</title>
        <authorList>
            <person name="Ciranna A."/>
            <person name="Larjo A."/>
            <person name="Kivisto A."/>
            <person name="Santala V."/>
            <person name="Roos C."/>
            <person name="Karp M."/>
        </authorList>
    </citation>
    <scope>NUCLEOTIDE SEQUENCE [LARGE SCALE GENOMIC DNA]</scope>
    <source>
        <strain evidence="5">DSM 8682</strain>
    </source>
</reference>
<name>R7RSR2_9CLOT</name>
<dbReference type="Gene3D" id="2.10.109.10">
    <property type="entry name" value="Umud Fragment, subunit A"/>
    <property type="match status" value="1"/>
</dbReference>
<evidence type="ECO:0000313" key="6">
    <source>
        <dbReference type="Proteomes" id="UP000014923"/>
    </source>
</evidence>
<dbReference type="SUPFAM" id="SSF51306">
    <property type="entry name" value="LexA/Signal peptidase"/>
    <property type="match status" value="1"/>
</dbReference>
<keyword evidence="1" id="KW-0805">Transcription regulation</keyword>
<gene>
    <name evidence="5" type="ORF">TCEL_02127</name>
</gene>
<keyword evidence="3" id="KW-0804">Transcription</keyword>
<organism evidence="5 6">
    <name type="scientific">Thermobrachium celere DSM 8682</name>
    <dbReference type="NCBI Taxonomy" id="941824"/>
    <lineage>
        <taxon>Bacteria</taxon>
        <taxon>Bacillati</taxon>
        <taxon>Bacillota</taxon>
        <taxon>Clostridia</taxon>
        <taxon>Eubacteriales</taxon>
        <taxon>Clostridiaceae</taxon>
        <taxon>Thermobrachium</taxon>
    </lineage>
</organism>
<proteinExistence type="predicted"/>
<dbReference type="PANTHER" id="PTHR40661:SF3">
    <property type="entry name" value="FELS-1 PROPHAGE TRANSCRIPTIONAL REGULATOR"/>
    <property type="match status" value="1"/>
</dbReference>
<dbReference type="CDD" id="cd00093">
    <property type="entry name" value="HTH_XRE"/>
    <property type="match status" value="1"/>
</dbReference>
<dbReference type="InterPro" id="IPR015927">
    <property type="entry name" value="Peptidase_S24_S26A/B/C"/>
</dbReference>
<dbReference type="GO" id="GO:0003677">
    <property type="term" value="F:DNA binding"/>
    <property type="evidence" value="ECO:0007669"/>
    <property type="project" value="UniProtKB-KW"/>
</dbReference>
<evidence type="ECO:0000259" key="4">
    <source>
        <dbReference type="PROSITE" id="PS50943"/>
    </source>
</evidence>
<dbReference type="InterPro" id="IPR001387">
    <property type="entry name" value="Cro/C1-type_HTH"/>
</dbReference>
<evidence type="ECO:0000313" key="5">
    <source>
        <dbReference type="EMBL" id="CDF59059.1"/>
    </source>
</evidence>
<dbReference type="CDD" id="cd06529">
    <property type="entry name" value="S24_LexA-like"/>
    <property type="match status" value="1"/>
</dbReference>
<dbReference type="SUPFAM" id="SSF47413">
    <property type="entry name" value="lambda repressor-like DNA-binding domains"/>
    <property type="match status" value="1"/>
</dbReference>
<evidence type="ECO:0000256" key="1">
    <source>
        <dbReference type="ARBA" id="ARBA00023015"/>
    </source>
</evidence>
<dbReference type="InterPro" id="IPR010982">
    <property type="entry name" value="Lambda_DNA-bd_dom_sf"/>
</dbReference>
<dbReference type="InterPro" id="IPR039418">
    <property type="entry name" value="LexA-like"/>
</dbReference>
<dbReference type="SMART" id="SM00530">
    <property type="entry name" value="HTH_XRE"/>
    <property type="match status" value="1"/>
</dbReference>
<dbReference type="RefSeq" id="WP_018664290.1">
    <property type="nucleotide sequence ID" value="NZ_HF952022.1"/>
</dbReference>
<evidence type="ECO:0000256" key="2">
    <source>
        <dbReference type="ARBA" id="ARBA00023125"/>
    </source>
</evidence>